<keyword evidence="2" id="KW-0472">Membrane</keyword>
<dbReference type="eggNOG" id="ENOG503401P">
    <property type="taxonomic scope" value="Bacteria"/>
</dbReference>
<dbReference type="Proteomes" id="UP000029393">
    <property type="component" value="Unassembled WGS sequence"/>
</dbReference>
<feature type="transmembrane region" description="Helical" evidence="2">
    <location>
        <begin position="31"/>
        <end position="53"/>
    </location>
</feature>
<comment type="caution">
    <text evidence="3">The sequence shown here is derived from an EMBL/GenBank/DDBJ whole genome shotgun (WGS) entry which is preliminary data.</text>
</comment>
<dbReference type="STRING" id="1384056.N787_03320"/>
<protein>
    <submittedName>
        <fullName evidence="3">Uncharacterized protein</fullName>
    </submittedName>
</protein>
<keyword evidence="4" id="KW-1185">Reference proteome</keyword>
<proteinExistence type="predicted"/>
<dbReference type="AlphaFoldDB" id="A0A091BE51"/>
<dbReference type="PATRIC" id="fig|1384056.3.peg.2178"/>
<feature type="region of interest" description="Disordered" evidence="1">
    <location>
        <begin position="62"/>
        <end position="86"/>
    </location>
</feature>
<evidence type="ECO:0000256" key="1">
    <source>
        <dbReference type="SAM" id="MobiDB-lite"/>
    </source>
</evidence>
<reference evidence="3 4" key="1">
    <citation type="submission" date="2013-09" db="EMBL/GenBank/DDBJ databases">
        <title>Genome sequencing of Arenimonas metalli.</title>
        <authorList>
            <person name="Chen F."/>
            <person name="Wang G."/>
        </authorList>
    </citation>
    <scope>NUCLEOTIDE SEQUENCE [LARGE SCALE GENOMIC DNA]</scope>
    <source>
        <strain evidence="3 4">CF5-1</strain>
    </source>
</reference>
<keyword evidence="2" id="KW-0812">Transmembrane</keyword>
<dbReference type="EMBL" id="AVCK01000044">
    <property type="protein sequence ID" value="KFN42695.1"/>
    <property type="molecule type" value="Genomic_DNA"/>
</dbReference>
<feature type="compositionally biased region" description="Low complexity" evidence="1">
    <location>
        <begin position="62"/>
        <end position="73"/>
    </location>
</feature>
<name>A0A091BE51_9GAMM</name>
<sequence>MTHDRQPPAPPSAPDGDGVRVSPKAGAALRFLLPGLAVAVLVLAVFVGGWLLLAPAAPSAPVPVASSGRASPAGPAPVPAARPATAAPVEVAELPSDDPNDLSTYFRPGDPEPTGAEVIGALHDLGIRTGLGAFDPPGTSPPLEGLAVPADYALPEGYARHHQVTDEGVAIEPILMFAPDFVLYDADGRPIALPADRVVPPELAPPDLPIRRVRVPPAG</sequence>
<keyword evidence="2" id="KW-1133">Transmembrane helix</keyword>
<evidence type="ECO:0000313" key="3">
    <source>
        <dbReference type="EMBL" id="KFN42695.1"/>
    </source>
</evidence>
<accession>A0A091BE51</accession>
<gene>
    <name evidence="3" type="ORF">N787_03320</name>
</gene>
<feature type="region of interest" description="Disordered" evidence="1">
    <location>
        <begin position="1"/>
        <end position="20"/>
    </location>
</feature>
<dbReference type="OrthoDB" id="8907664at2"/>
<organism evidence="3 4">
    <name type="scientific">Arenimonas metalli CF5-1</name>
    <dbReference type="NCBI Taxonomy" id="1384056"/>
    <lineage>
        <taxon>Bacteria</taxon>
        <taxon>Pseudomonadati</taxon>
        <taxon>Pseudomonadota</taxon>
        <taxon>Gammaproteobacteria</taxon>
        <taxon>Lysobacterales</taxon>
        <taxon>Lysobacteraceae</taxon>
        <taxon>Arenimonas</taxon>
    </lineage>
</organism>
<dbReference type="RefSeq" id="WP_156969008.1">
    <property type="nucleotide sequence ID" value="NZ_AVCK01000044.1"/>
</dbReference>
<evidence type="ECO:0000313" key="4">
    <source>
        <dbReference type="Proteomes" id="UP000029393"/>
    </source>
</evidence>
<evidence type="ECO:0000256" key="2">
    <source>
        <dbReference type="SAM" id="Phobius"/>
    </source>
</evidence>